<dbReference type="Gene3D" id="3.40.50.300">
    <property type="entry name" value="P-loop containing nucleotide triphosphate hydrolases"/>
    <property type="match status" value="2"/>
</dbReference>
<feature type="region of interest" description="Disordered" evidence="5">
    <location>
        <begin position="277"/>
        <end position="375"/>
    </location>
</feature>
<keyword evidence="2" id="KW-0547">Nucleotide-binding</keyword>
<dbReference type="GO" id="GO:0003924">
    <property type="term" value="F:GTPase activity"/>
    <property type="evidence" value="ECO:0007669"/>
    <property type="project" value="InterPro"/>
</dbReference>
<dbReference type="PANTHER" id="PTHR45709:SF2">
    <property type="entry name" value="LARGE SUBUNIT GTPASE 1 HOMOLOG"/>
    <property type="match status" value="1"/>
</dbReference>
<feature type="compositionally biased region" description="Polar residues" evidence="5">
    <location>
        <begin position="35"/>
        <end position="47"/>
    </location>
</feature>
<evidence type="ECO:0000256" key="2">
    <source>
        <dbReference type="ARBA" id="ARBA00022741"/>
    </source>
</evidence>
<keyword evidence="8" id="KW-1185">Reference proteome</keyword>
<evidence type="ECO:0000256" key="4">
    <source>
        <dbReference type="ARBA" id="ARBA00023134"/>
    </source>
</evidence>
<dbReference type="SUPFAM" id="SSF52540">
    <property type="entry name" value="P-loop containing nucleoside triphosphate hydrolases"/>
    <property type="match status" value="1"/>
</dbReference>
<dbReference type="GO" id="GO:0000054">
    <property type="term" value="P:ribosomal subunit export from nucleus"/>
    <property type="evidence" value="ECO:0007669"/>
    <property type="project" value="TreeGrafter"/>
</dbReference>
<dbReference type="Pfam" id="PF01926">
    <property type="entry name" value="MMR_HSR1"/>
    <property type="match status" value="1"/>
</dbReference>
<feature type="region of interest" description="Disordered" evidence="5">
    <location>
        <begin position="1"/>
        <end position="47"/>
    </location>
</feature>
<dbReference type="STRING" id="1569628.A0A316UQ37"/>
<dbReference type="InterPro" id="IPR027417">
    <property type="entry name" value="P-loop_NTPase"/>
</dbReference>
<dbReference type="InterPro" id="IPR006073">
    <property type="entry name" value="GTP-bd"/>
</dbReference>
<evidence type="ECO:0000256" key="5">
    <source>
        <dbReference type="SAM" id="MobiDB-lite"/>
    </source>
</evidence>
<dbReference type="CDD" id="cd01857">
    <property type="entry name" value="HSR1_MMR1"/>
    <property type="match status" value="1"/>
</dbReference>
<proteinExistence type="predicted"/>
<reference evidence="7 8" key="1">
    <citation type="journal article" date="2018" name="Mol. Biol. Evol.">
        <title>Broad Genomic Sampling Reveals a Smut Pathogenic Ancestry of the Fungal Clade Ustilaginomycotina.</title>
        <authorList>
            <person name="Kijpornyongpan T."/>
            <person name="Mondo S.J."/>
            <person name="Barry K."/>
            <person name="Sandor L."/>
            <person name="Lee J."/>
            <person name="Lipzen A."/>
            <person name="Pangilinan J."/>
            <person name="LaButti K."/>
            <person name="Hainaut M."/>
            <person name="Henrissat B."/>
            <person name="Grigoriev I.V."/>
            <person name="Spatafora J.W."/>
            <person name="Aime M.C."/>
        </authorList>
    </citation>
    <scope>NUCLEOTIDE SEQUENCE [LARGE SCALE GENOMIC DNA]</scope>
    <source>
        <strain evidence="7 8">MCA 5214</strain>
    </source>
</reference>
<dbReference type="EMBL" id="KZ819669">
    <property type="protein sequence ID" value="PWN27084.1"/>
    <property type="molecule type" value="Genomic_DNA"/>
</dbReference>
<evidence type="ECO:0000259" key="6">
    <source>
        <dbReference type="Pfam" id="PF01926"/>
    </source>
</evidence>
<dbReference type="AlphaFoldDB" id="A0A316UQ37"/>
<feature type="compositionally biased region" description="Basic and acidic residues" evidence="5">
    <location>
        <begin position="20"/>
        <end position="34"/>
    </location>
</feature>
<feature type="compositionally biased region" description="Low complexity" evidence="5">
    <location>
        <begin position="360"/>
        <end position="374"/>
    </location>
</feature>
<keyword evidence="3 7" id="KW-0378">Hydrolase</keyword>
<evidence type="ECO:0000313" key="8">
    <source>
        <dbReference type="Proteomes" id="UP000245884"/>
    </source>
</evidence>
<organism evidence="7 8">
    <name type="scientific">Jaminaea rosea</name>
    <dbReference type="NCBI Taxonomy" id="1569628"/>
    <lineage>
        <taxon>Eukaryota</taxon>
        <taxon>Fungi</taxon>
        <taxon>Dikarya</taxon>
        <taxon>Basidiomycota</taxon>
        <taxon>Ustilaginomycotina</taxon>
        <taxon>Exobasidiomycetes</taxon>
        <taxon>Microstromatales</taxon>
        <taxon>Microstromatales incertae sedis</taxon>
        <taxon>Jaminaea</taxon>
    </lineage>
</organism>
<dbReference type="RefSeq" id="XP_025361696.1">
    <property type="nucleotide sequence ID" value="XM_025507383.1"/>
</dbReference>
<protein>
    <submittedName>
        <fullName evidence="7">P-loop containing nucleoside triphosphate hydrolase protein</fullName>
    </submittedName>
</protein>
<dbReference type="Proteomes" id="UP000245884">
    <property type="component" value="Unassembled WGS sequence"/>
</dbReference>
<feature type="compositionally biased region" description="Acidic residues" evidence="5">
    <location>
        <begin position="286"/>
        <end position="314"/>
    </location>
</feature>
<evidence type="ECO:0000256" key="3">
    <source>
        <dbReference type="ARBA" id="ARBA00022801"/>
    </source>
</evidence>
<feature type="region of interest" description="Disordered" evidence="5">
    <location>
        <begin position="637"/>
        <end position="664"/>
    </location>
</feature>
<sequence>MPLPSSKKNVGLGHAIINRVSRDAKSRPRSEFHTTDVSSSSKHGLASVTQQGDLEEFLNTAQLAEQDFTAERRNVTVVQAPSNARGAASRRGENPFLLGGHDEAVTLQRQRENKQRLRVPRRPAWDAKTTPAELNRREKDSFLEWRRNLAQLTDAQHFILTPFERNIEVWRQLWRVLERSHLVVQIVDARNPLKFRCEDLERYVEQLGVVSKEGLSYVGGEGSSGMGPRRNLLLINKADLLDEGQRKTWAKWFDERGIRYAFFSAANAAAVQAAAAAAEAEQEAKEAEDEEQGDENDVEEAESEDDEDVAESGDEDAKLSEAVQAAHLAKPLVGSEPATVARETASAGHQSTLSEAVDEATTTHSAAAPSHSQADPTRVLNVLELEELFMASAPPLSDFHSSATNGTPSHLTVGLVGYPNVGKSSTINALLGSKKVSVSSTPGKTKHFQTLPFSDRVTLCDCPGLVFPQFATSTGELIVDGVLPIDQMREYTAPAELVARRVPKDVLEGFYGVRIQTLEVEEGGTGRPTGLEVLTSYAVARGFVRQGQGNPDESRAARYVLKDYVNARLLYCNPPPGVDEDEFNAAQRQRAREALKGRRYDPLKAEDEDASGTANAAPVARIGAKSRALDAAFFSTGQDGGARAKGRKGQPGSGVVSGRVGADGKPVSRAEAAAAQGMAAGASGGKKHFKKKQGKVRYAGVTNEWTGAP</sequence>
<evidence type="ECO:0000256" key="1">
    <source>
        <dbReference type="ARBA" id="ARBA00022490"/>
    </source>
</evidence>
<dbReference type="GO" id="GO:0005829">
    <property type="term" value="C:cytosol"/>
    <property type="evidence" value="ECO:0007669"/>
    <property type="project" value="TreeGrafter"/>
</dbReference>
<dbReference type="InterPro" id="IPR043358">
    <property type="entry name" value="GNL1-like"/>
</dbReference>
<dbReference type="GO" id="GO:0005525">
    <property type="term" value="F:GTP binding"/>
    <property type="evidence" value="ECO:0007669"/>
    <property type="project" value="UniProtKB-KW"/>
</dbReference>
<evidence type="ECO:0000313" key="7">
    <source>
        <dbReference type="EMBL" id="PWN27084.1"/>
    </source>
</evidence>
<accession>A0A316UQ37</accession>
<keyword evidence="4" id="KW-0342">GTP-binding</keyword>
<dbReference type="OrthoDB" id="61815at2759"/>
<feature type="domain" description="G" evidence="6">
    <location>
        <begin position="412"/>
        <end position="466"/>
    </location>
</feature>
<gene>
    <name evidence="7" type="ORF">BDZ90DRAFT_240799</name>
</gene>
<keyword evidence="1" id="KW-0963">Cytoplasm</keyword>
<name>A0A316UQ37_9BASI</name>
<dbReference type="PANTHER" id="PTHR45709">
    <property type="entry name" value="LARGE SUBUNIT GTPASE 1 HOMOLOG-RELATED"/>
    <property type="match status" value="1"/>
</dbReference>
<dbReference type="GeneID" id="37029206"/>